<protein>
    <submittedName>
        <fullName evidence="2">Uncharacterized protein</fullName>
    </submittedName>
</protein>
<feature type="transmembrane region" description="Helical" evidence="1">
    <location>
        <begin position="12"/>
        <end position="30"/>
    </location>
</feature>
<evidence type="ECO:0000313" key="2">
    <source>
        <dbReference type="EMBL" id="RNA39506.1"/>
    </source>
</evidence>
<dbReference type="AlphaFoldDB" id="A0A3M7SUS2"/>
<keyword evidence="1" id="KW-0472">Membrane</keyword>
<evidence type="ECO:0000313" key="3">
    <source>
        <dbReference type="Proteomes" id="UP000276133"/>
    </source>
</evidence>
<organism evidence="2 3">
    <name type="scientific">Brachionus plicatilis</name>
    <name type="common">Marine rotifer</name>
    <name type="synonym">Brachionus muelleri</name>
    <dbReference type="NCBI Taxonomy" id="10195"/>
    <lineage>
        <taxon>Eukaryota</taxon>
        <taxon>Metazoa</taxon>
        <taxon>Spiralia</taxon>
        <taxon>Gnathifera</taxon>
        <taxon>Rotifera</taxon>
        <taxon>Eurotatoria</taxon>
        <taxon>Monogononta</taxon>
        <taxon>Pseudotrocha</taxon>
        <taxon>Ploima</taxon>
        <taxon>Brachionidae</taxon>
        <taxon>Brachionus</taxon>
    </lineage>
</organism>
<keyword evidence="1" id="KW-1133">Transmembrane helix</keyword>
<feature type="non-terminal residue" evidence="2">
    <location>
        <position position="1"/>
    </location>
</feature>
<accession>A0A3M7SUS2</accession>
<sequence>VNKLWNYREPLLYHHALEFLIFCFCFLYQISQCLAIKLRCQYFLYYFKLYFEKRNIKEISGIANLLI</sequence>
<name>A0A3M7SUS2_BRAPC</name>
<gene>
    <name evidence="2" type="ORF">BpHYR1_025994</name>
</gene>
<keyword evidence="3" id="KW-1185">Reference proteome</keyword>
<keyword evidence="1" id="KW-0812">Transmembrane</keyword>
<dbReference type="EMBL" id="REGN01000744">
    <property type="protein sequence ID" value="RNA39506.1"/>
    <property type="molecule type" value="Genomic_DNA"/>
</dbReference>
<proteinExistence type="predicted"/>
<reference evidence="2 3" key="1">
    <citation type="journal article" date="2018" name="Sci. Rep.">
        <title>Genomic signatures of local adaptation to the degree of environmental predictability in rotifers.</title>
        <authorList>
            <person name="Franch-Gras L."/>
            <person name="Hahn C."/>
            <person name="Garcia-Roger E.M."/>
            <person name="Carmona M.J."/>
            <person name="Serra M."/>
            <person name="Gomez A."/>
        </authorList>
    </citation>
    <scope>NUCLEOTIDE SEQUENCE [LARGE SCALE GENOMIC DNA]</scope>
    <source>
        <strain evidence="2">HYR1</strain>
    </source>
</reference>
<comment type="caution">
    <text evidence="2">The sequence shown here is derived from an EMBL/GenBank/DDBJ whole genome shotgun (WGS) entry which is preliminary data.</text>
</comment>
<dbReference type="Proteomes" id="UP000276133">
    <property type="component" value="Unassembled WGS sequence"/>
</dbReference>
<evidence type="ECO:0000256" key="1">
    <source>
        <dbReference type="SAM" id="Phobius"/>
    </source>
</evidence>